<organism evidence="1 2">
    <name type="scientific">Paraburkholderia graminis</name>
    <dbReference type="NCBI Taxonomy" id="60548"/>
    <lineage>
        <taxon>Bacteria</taxon>
        <taxon>Pseudomonadati</taxon>
        <taxon>Pseudomonadota</taxon>
        <taxon>Betaproteobacteria</taxon>
        <taxon>Burkholderiales</taxon>
        <taxon>Burkholderiaceae</taxon>
        <taxon>Paraburkholderia</taxon>
    </lineage>
</organism>
<sequence>MPASGKHKGLRVGGVAAKLGIGISSVWFRAKTEPGFPLPLKIGANTTIWIESELDEYIERQIARTRGSARVAITRKTGGQA</sequence>
<protein>
    <submittedName>
        <fullName evidence="1">DNA-binding transcriptional regulator AlpA</fullName>
    </submittedName>
</protein>
<name>A0ABD5CEE9_9BURK</name>
<dbReference type="GO" id="GO:0003677">
    <property type="term" value="F:DNA binding"/>
    <property type="evidence" value="ECO:0007669"/>
    <property type="project" value="UniProtKB-KW"/>
</dbReference>
<dbReference type="AlphaFoldDB" id="A0ABD5CEE9"/>
<dbReference type="EMBL" id="JAVIZN010000002">
    <property type="protein sequence ID" value="MDR6203266.1"/>
    <property type="molecule type" value="Genomic_DNA"/>
</dbReference>
<accession>A0ABD5CEE9</accession>
<proteinExistence type="predicted"/>
<evidence type="ECO:0000313" key="2">
    <source>
        <dbReference type="Proteomes" id="UP001245184"/>
    </source>
</evidence>
<keyword evidence="1" id="KW-0238">DNA-binding</keyword>
<dbReference type="RefSeq" id="WP_310031115.1">
    <property type="nucleotide sequence ID" value="NZ_JAVIZN010000002.1"/>
</dbReference>
<dbReference type="Pfam" id="PF05930">
    <property type="entry name" value="Phage_AlpA"/>
    <property type="match status" value="1"/>
</dbReference>
<evidence type="ECO:0000313" key="1">
    <source>
        <dbReference type="EMBL" id="MDR6203266.1"/>
    </source>
</evidence>
<comment type="caution">
    <text evidence="1">The sequence shown here is derived from an EMBL/GenBank/DDBJ whole genome shotgun (WGS) entry which is preliminary data.</text>
</comment>
<reference evidence="1 2" key="1">
    <citation type="submission" date="2023-08" db="EMBL/GenBank/DDBJ databases">
        <title>Genome sequencing of plant associated microbes to promote plant fitness in Sorghum bicolor and Oryza sativa.</title>
        <authorList>
            <person name="Coleman-Derr D."/>
        </authorList>
    </citation>
    <scope>NUCLEOTIDE SEQUENCE [LARGE SCALE GENOMIC DNA]</scope>
    <source>
        <strain evidence="1 2">SLBN-33</strain>
    </source>
</reference>
<dbReference type="Proteomes" id="UP001245184">
    <property type="component" value="Unassembled WGS sequence"/>
</dbReference>
<dbReference type="InterPro" id="IPR010260">
    <property type="entry name" value="AlpA"/>
</dbReference>
<gene>
    <name evidence="1" type="ORF">QF025_001986</name>
</gene>